<dbReference type="PIRSF" id="PIRSF000089">
    <property type="entry name" value="Electra_flavoP_a"/>
    <property type="match status" value="1"/>
</dbReference>
<evidence type="ECO:0000256" key="2">
    <source>
        <dbReference type="ARBA" id="ARBA00022448"/>
    </source>
</evidence>
<evidence type="ECO:0000256" key="5">
    <source>
        <dbReference type="ARBA" id="ARBA00022982"/>
    </source>
</evidence>
<feature type="binding site" evidence="9">
    <location>
        <begin position="239"/>
        <end position="243"/>
    </location>
    <ligand>
        <name>FAD</name>
        <dbReference type="ChEBI" id="CHEBI:57692"/>
    </ligand>
</feature>
<keyword evidence="2" id="KW-0813">Transport</keyword>
<dbReference type="AlphaFoldDB" id="B3PLI5"/>
<dbReference type="FunFam" id="3.40.50.1220:FF:000001">
    <property type="entry name" value="Electron transfer flavoprotein, alpha subunit"/>
    <property type="match status" value="1"/>
</dbReference>
<evidence type="ECO:0000256" key="8">
    <source>
        <dbReference type="ARBA" id="ARBA00079299"/>
    </source>
</evidence>
<sequence length="314" mass="33419">MSVLVLAEHDGKQLKSFMAQLIGAASRWNQPIDVLVYGNQVDEMAREAASLSGVARIILASAEHLAHPLVEDVQDLVLEIAREYSVILGAHSVLGKSVLPGIAARLDIAPIMDVIDISGPATYIRPEYAGNIFSQIENLQSRQIISVRTTSFKPVHGDGHADIVTLPVPRSRAISHWISDDIHHSDRPELASARVVISGGRSLGDDFERLLAPIAGQLGAAIGATRACVDAGFAPNDLQVGQTGTVIAPDLYIAVGVSGAVQHIAGIKDSKLVVAINHDPNAPIFHYADYGLVADLFTALPELQTALKERATAH</sequence>
<dbReference type="Gene3D" id="3.40.50.620">
    <property type="entry name" value="HUPs"/>
    <property type="match status" value="1"/>
</dbReference>
<dbReference type="InterPro" id="IPR001308">
    <property type="entry name" value="ETF_a/FixB"/>
</dbReference>
<evidence type="ECO:0000313" key="11">
    <source>
        <dbReference type="EMBL" id="ACE84777.1"/>
    </source>
</evidence>
<evidence type="ECO:0000313" key="12">
    <source>
        <dbReference type="Proteomes" id="UP000001036"/>
    </source>
</evidence>
<organism evidence="11 12">
    <name type="scientific">Cellvibrio japonicus (strain Ueda107)</name>
    <name type="common">Pseudomonas fluorescens subsp. cellulosa</name>
    <dbReference type="NCBI Taxonomy" id="498211"/>
    <lineage>
        <taxon>Bacteria</taxon>
        <taxon>Pseudomonadati</taxon>
        <taxon>Pseudomonadota</taxon>
        <taxon>Gammaproteobacteria</taxon>
        <taxon>Cellvibrionales</taxon>
        <taxon>Cellvibrionaceae</taxon>
        <taxon>Cellvibrio</taxon>
    </lineage>
</organism>
<comment type="function">
    <text evidence="6">The electron transfer flavoprotein serves as a specific electron acceptor for other dehydrogenases. It transfers the electrons to the main respiratory chain via ETF-ubiquinone oxidoreductase (ETF dehydrogenase).</text>
</comment>
<dbReference type="GO" id="GO:0033539">
    <property type="term" value="P:fatty acid beta-oxidation using acyl-CoA dehydrogenase"/>
    <property type="evidence" value="ECO:0007669"/>
    <property type="project" value="TreeGrafter"/>
</dbReference>
<dbReference type="Proteomes" id="UP000001036">
    <property type="component" value="Chromosome"/>
</dbReference>
<evidence type="ECO:0000256" key="4">
    <source>
        <dbReference type="ARBA" id="ARBA00022827"/>
    </source>
</evidence>
<dbReference type="SMART" id="SM00893">
    <property type="entry name" value="ETF"/>
    <property type="match status" value="1"/>
</dbReference>
<dbReference type="InterPro" id="IPR014730">
    <property type="entry name" value="ETF_a/b_N"/>
</dbReference>
<dbReference type="KEGG" id="cja:CJA_2605"/>
<gene>
    <name evidence="11" type="primary">etfA</name>
    <name evidence="11" type="ordered locus">CJA_2605</name>
</gene>
<protein>
    <recommendedName>
        <fullName evidence="7">Electron transfer flavoprotein subunit alpha</fullName>
    </recommendedName>
    <alternativeName>
        <fullName evidence="8">Electron transfer flavoprotein large subunit</fullName>
    </alternativeName>
</protein>
<dbReference type="EMBL" id="CP000934">
    <property type="protein sequence ID" value="ACE84777.1"/>
    <property type="molecule type" value="Genomic_DNA"/>
</dbReference>
<feature type="binding site" evidence="9">
    <location>
        <begin position="225"/>
        <end position="226"/>
    </location>
    <ligand>
        <name>FAD</name>
        <dbReference type="ChEBI" id="CHEBI:57692"/>
    </ligand>
</feature>
<dbReference type="Pfam" id="PF00766">
    <property type="entry name" value="ETF_alpha"/>
    <property type="match status" value="1"/>
</dbReference>
<dbReference type="CDD" id="cd01715">
    <property type="entry name" value="ETF_alpha"/>
    <property type="match status" value="1"/>
</dbReference>
<keyword evidence="3" id="KW-0285">Flavoprotein</keyword>
<reference evidence="11 12" key="1">
    <citation type="journal article" date="2008" name="J. Bacteriol.">
        <title>Insights into plant cell wall degradation from the genome sequence of the soil bacterium Cellvibrio japonicus.</title>
        <authorList>
            <person name="Deboy R.T."/>
            <person name="Mongodin E.F."/>
            <person name="Fouts D.E."/>
            <person name="Tailford L.E."/>
            <person name="Khouri H."/>
            <person name="Emerson J.B."/>
            <person name="Mohamoud Y."/>
            <person name="Watkins K."/>
            <person name="Henrissat B."/>
            <person name="Gilbert H.J."/>
            <person name="Nelson K.E."/>
        </authorList>
    </citation>
    <scope>NUCLEOTIDE SEQUENCE [LARGE SCALE GENOMIC DNA]</scope>
    <source>
        <strain evidence="11 12">Ueda107</strain>
    </source>
</reference>
<feature type="binding site" evidence="9">
    <location>
        <begin position="256"/>
        <end position="263"/>
    </location>
    <ligand>
        <name>FAD</name>
        <dbReference type="ChEBI" id="CHEBI:57692"/>
    </ligand>
</feature>
<evidence type="ECO:0000256" key="9">
    <source>
        <dbReference type="PIRSR" id="PIRSR000089-1"/>
    </source>
</evidence>
<dbReference type="GO" id="GO:0050660">
    <property type="term" value="F:flavin adenine dinucleotide binding"/>
    <property type="evidence" value="ECO:0007669"/>
    <property type="project" value="InterPro"/>
</dbReference>
<proteinExistence type="inferred from homology"/>
<dbReference type="InterPro" id="IPR029035">
    <property type="entry name" value="DHS-like_NAD/FAD-binding_dom"/>
</dbReference>
<dbReference type="SUPFAM" id="SSF52467">
    <property type="entry name" value="DHS-like NAD/FAD-binding domain"/>
    <property type="match status" value="1"/>
</dbReference>
<dbReference type="SUPFAM" id="SSF52402">
    <property type="entry name" value="Adenine nucleotide alpha hydrolases-like"/>
    <property type="match status" value="1"/>
</dbReference>
<evidence type="ECO:0000256" key="7">
    <source>
        <dbReference type="ARBA" id="ARBA00068674"/>
    </source>
</evidence>
<keyword evidence="4 9" id="KW-0274">FAD</keyword>
<dbReference type="InterPro" id="IPR033947">
    <property type="entry name" value="ETF_alpha_N"/>
</dbReference>
<keyword evidence="5" id="KW-0249">Electron transport</keyword>
<dbReference type="PANTHER" id="PTHR43153">
    <property type="entry name" value="ELECTRON TRANSFER FLAVOPROTEIN ALPHA"/>
    <property type="match status" value="1"/>
</dbReference>
<accession>B3PLI5</accession>
<evidence type="ECO:0000259" key="10">
    <source>
        <dbReference type="SMART" id="SM00893"/>
    </source>
</evidence>
<evidence type="ECO:0000256" key="3">
    <source>
        <dbReference type="ARBA" id="ARBA00022630"/>
    </source>
</evidence>
<keyword evidence="12" id="KW-1185">Reference proteome</keyword>
<dbReference type="GO" id="GO:0009055">
    <property type="term" value="F:electron transfer activity"/>
    <property type="evidence" value="ECO:0007669"/>
    <property type="project" value="InterPro"/>
</dbReference>
<feature type="binding site" evidence="9">
    <location>
        <position position="277"/>
    </location>
    <ligand>
        <name>FAD</name>
        <dbReference type="ChEBI" id="CHEBI:57692"/>
    </ligand>
</feature>
<dbReference type="OrthoDB" id="9770286at2"/>
<dbReference type="Gene3D" id="3.40.50.1220">
    <property type="entry name" value="TPP-binding domain"/>
    <property type="match status" value="1"/>
</dbReference>
<dbReference type="PANTHER" id="PTHR43153:SF1">
    <property type="entry name" value="ELECTRON TRANSFER FLAVOPROTEIN SUBUNIT ALPHA, MITOCHONDRIAL"/>
    <property type="match status" value="1"/>
</dbReference>
<dbReference type="STRING" id="498211.CJA_2605"/>
<dbReference type="InterPro" id="IPR014731">
    <property type="entry name" value="ETF_asu_C"/>
</dbReference>
<dbReference type="InterPro" id="IPR018206">
    <property type="entry name" value="ETF_asu_C_CS"/>
</dbReference>
<dbReference type="HOGENOM" id="CLU_034178_0_0_6"/>
<feature type="binding site" evidence="9">
    <location>
        <position position="201"/>
    </location>
    <ligand>
        <name>FAD</name>
        <dbReference type="ChEBI" id="CHEBI:57692"/>
    </ligand>
</feature>
<evidence type="ECO:0000256" key="1">
    <source>
        <dbReference type="ARBA" id="ARBA00005817"/>
    </source>
</evidence>
<dbReference type="eggNOG" id="COG2025">
    <property type="taxonomic scope" value="Bacteria"/>
</dbReference>
<feature type="domain" description="Electron transfer flavoprotein alpha/beta-subunit N-terminal" evidence="10">
    <location>
        <begin position="3"/>
        <end position="181"/>
    </location>
</feature>
<dbReference type="RefSeq" id="WP_012488201.1">
    <property type="nucleotide sequence ID" value="NC_010995.1"/>
</dbReference>
<name>B3PLI5_CELJU</name>
<dbReference type="PROSITE" id="PS00696">
    <property type="entry name" value="ETF_ALPHA"/>
    <property type="match status" value="1"/>
</dbReference>
<dbReference type="Pfam" id="PF01012">
    <property type="entry name" value="ETF"/>
    <property type="match status" value="1"/>
</dbReference>
<dbReference type="InterPro" id="IPR014729">
    <property type="entry name" value="Rossmann-like_a/b/a_fold"/>
</dbReference>
<evidence type="ECO:0000256" key="6">
    <source>
        <dbReference type="ARBA" id="ARBA00025649"/>
    </source>
</evidence>
<comment type="cofactor">
    <cofactor evidence="9">
        <name>FAD</name>
        <dbReference type="ChEBI" id="CHEBI:57692"/>
    </cofactor>
    <text evidence="9">Binds 1 FAD per dimer.</text>
</comment>
<comment type="similarity">
    <text evidence="1">Belongs to the ETF alpha-subunit/FixB family.</text>
</comment>